<dbReference type="InterPro" id="IPR055378">
    <property type="entry name" value="GH3_C"/>
</dbReference>
<gene>
    <name evidence="3" type="ORF">DSL64_24250</name>
</gene>
<evidence type="ECO:0000259" key="2">
    <source>
        <dbReference type="Pfam" id="PF23572"/>
    </source>
</evidence>
<name>A0A3D8Y4K2_9BACT</name>
<evidence type="ECO:0008006" key="5">
    <source>
        <dbReference type="Google" id="ProtNLM"/>
    </source>
</evidence>
<dbReference type="PANTHER" id="PTHR31901">
    <property type="entry name" value="GH3 DOMAIN-CONTAINING PROTEIN"/>
    <property type="match status" value="1"/>
</dbReference>
<dbReference type="Pfam" id="PF03321">
    <property type="entry name" value="GH3"/>
    <property type="match status" value="1"/>
</dbReference>
<reference evidence="3 4" key="1">
    <citation type="submission" date="2018-07" db="EMBL/GenBank/DDBJ databases">
        <title>Dyadobacter roseus sp. nov., isolated from rose rhizosphere soil.</title>
        <authorList>
            <person name="Chen L."/>
        </authorList>
    </citation>
    <scope>NUCLEOTIDE SEQUENCE [LARGE SCALE GENOMIC DNA]</scope>
    <source>
        <strain evidence="3 4">RS19</strain>
    </source>
</reference>
<evidence type="ECO:0000313" key="4">
    <source>
        <dbReference type="Proteomes" id="UP000256373"/>
    </source>
</evidence>
<organism evidence="3 4">
    <name type="scientific">Dyadobacter luteus</name>
    <dbReference type="NCBI Taxonomy" id="2259619"/>
    <lineage>
        <taxon>Bacteria</taxon>
        <taxon>Pseudomonadati</taxon>
        <taxon>Bacteroidota</taxon>
        <taxon>Cytophagia</taxon>
        <taxon>Cytophagales</taxon>
        <taxon>Spirosomataceae</taxon>
        <taxon>Dyadobacter</taxon>
    </lineage>
</organism>
<dbReference type="AlphaFoldDB" id="A0A3D8Y4K2"/>
<comment type="caution">
    <text evidence="3">The sequence shown here is derived from an EMBL/GenBank/DDBJ whole genome shotgun (WGS) entry which is preliminary data.</text>
</comment>
<dbReference type="Proteomes" id="UP000256373">
    <property type="component" value="Unassembled WGS sequence"/>
</dbReference>
<accession>A0A3D8Y4K2</accession>
<evidence type="ECO:0000313" key="3">
    <source>
        <dbReference type="EMBL" id="REA57275.1"/>
    </source>
</evidence>
<dbReference type="InterPro" id="IPR004993">
    <property type="entry name" value="GH3"/>
</dbReference>
<dbReference type="GO" id="GO:0016881">
    <property type="term" value="F:acid-amino acid ligase activity"/>
    <property type="evidence" value="ECO:0007669"/>
    <property type="project" value="TreeGrafter"/>
</dbReference>
<dbReference type="Pfam" id="PF23571">
    <property type="entry name" value="GH3_M"/>
    <property type="match status" value="1"/>
</dbReference>
<keyword evidence="4" id="KW-1185">Reference proteome</keyword>
<dbReference type="SUPFAM" id="SSF56801">
    <property type="entry name" value="Acetyl-CoA synthetase-like"/>
    <property type="match status" value="1"/>
</dbReference>
<dbReference type="PANTHER" id="PTHR31901:SF9">
    <property type="entry name" value="GH3 DOMAIN-CONTAINING PROTEIN"/>
    <property type="match status" value="1"/>
</dbReference>
<dbReference type="RefSeq" id="WP_115833541.1">
    <property type="nucleotide sequence ID" value="NZ_QNUL01000029.1"/>
</dbReference>
<dbReference type="EMBL" id="QNUL01000029">
    <property type="protein sequence ID" value="REA57275.1"/>
    <property type="molecule type" value="Genomic_DNA"/>
</dbReference>
<feature type="domain" description="GH3 middle" evidence="1">
    <location>
        <begin position="291"/>
        <end position="351"/>
    </location>
</feature>
<dbReference type="OrthoDB" id="5678283at2"/>
<dbReference type="GO" id="GO:0005737">
    <property type="term" value="C:cytoplasm"/>
    <property type="evidence" value="ECO:0007669"/>
    <property type="project" value="TreeGrafter"/>
</dbReference>
<proteinExistence type="predicted"/>
<dbReference type="InterPro" id="IPR055377">
    <property type="entry name" value="GH3_M"/>
</dbReference>
<evidence type="ECO:0000259" key="1">
    <source>
        <dbReference type="Pfam" id="PF23571"/>
    </source>
</evidence>
<feature type="domain" description="GH3 C-terminal" evidence="2">
    <location>
        <begin position="376"/>
        <end position="489"/>
    </location>
</feature>
<sequence>MGIKSLLSEPLARYIVSQQHEWIARSVQVQDEWLSALIKKARDTQFGRDHHFKDIQSYSDFKEAVPVSDYEDLKSYIARIKEGEQDILWPGKPLYFAKTSGTTSGTKYIPISKDSISNHINSAKNAILTYIAETGKSQFLDHKLIFLSGSPVLTDTGGVLTGRLSGISNHHVPAYLRSNQLPSYETNCIEDWETKLDKIIDETIDEPMSLISGIPPWVQMYFDRIIARTGKKIKDVFPEFSLFIYGGVNFEPYRAKLFESIGKRIDSIELYPASEGFFAYQDSQEEEGLLLLLNTGIFYEFIPSENFFDENPKRLSIGEVEVGKNYAMIVNNNAGLWGYSLGDTVRFVSTNPYRVVVSGRIKHFISAFGEHVIGEEIEKALRYGMERHPEVEVVEFTVAPMVTASGGSLPYHEWLVEFAKEPVNMADFVADVDRRLTELNVYYDDLIKGSILRQLVLVPLRKNTFIDYMRANGKLGGQNKVPRLSNDRKIADELIKINRS</sequence>
<protein>
    <recommendedName>
        <fullName evidence="5">GH3 auxin-responsive promoter family protein</fullName>
    </recommendedName>
</protein>
<dbReference type="Pfam" id="PF23572">
    <property type="entry name" value="GH3_C"/>
    <property type="match status" value="1"/>
</dbReference>